<sequence length="78" mass="8512">MEAISGDQVAEHSVQRRIPQAVGGGALWQNVGDPEASQQAVFFSRGSNVAGGGIDSGDGVSDGVWWLRVPRWHRIRRW</sequence>
<evidence type="ECO:0000313" key="1">
    <source>
        <dbReference type="EMBL" id="KAG1362546.1"/>
    </source>
</evidence>
<gene>
    <name evidence="1" type="ORF">COCNU_10G007650</name>
</gene>
<evidence type="ECO:0000313" key="2">
    <source>
        <dbReference type="Proteomes" id="UP000797356"/>
    </source>
</evidence>
<reference evidence="1" key="1">
    <citation type="journal article" date="2017" name="Gigascience">
        <title>The genome draft of coconut (Cocos nucifera).</title>
        <authorList>
            <person name="Xiao Y."/>
            <person name="Xu P."/>
            <person name="Fan H."/>
            <person name="Baudouin L."/>
            <person name="Xia W."/>
            <person name="Bocs S."/>
            <person name="Xu J."/>
            <person name="Li Q."/>
            <person name="Guo A."/>
            <person name="Zhou L."/>
            <person name="Li J."/>
            <person name="Wu Y."/>
            <person name="Ma Z."/>
            <person name="Armero A."/>
            <person name="Issali A.E."/>
            <person name="Liu N."/>
            <person name="Peng M."/>
            <person name="Yang Y."/>
        </authorList>
    </citation>
    <scope>NUCLEOTIDE SEQUENCE</scope>
    <source>
        <tissue evidence="1">Spear leaf of Hainan Tall coconut</tissue>
    </source>
</reference>
<reference evidence="1" key="2">
    <citation type="submission" date="2019-07" db="EMBL/GenBank/DDBJ databases">
        <authorList>
            <person name="Yang Y."/>
            <person name="Bocs S."/>
            <person name="Baudouin L."/>
        </authorList>
    </citation>
    <scope>NUCLEOTIDE SEQUENCE</scope>
    <source>
        <tissue evidence="1">Spear leaf of Hainan Tall coconut</tissue>
    </source>
</reference>
<accession>A0A8K0N8L4</accession>
<organism evidence="1 2">
    <name type="scientific">Cocos nucifera</name>
    <name type="common">Coconut palm</name>
    <dbReference type="NCBI Taxonomy" id="13894"/>
    <lineage>
        <taxon>Eukaryota</taxon>
        <taxon>Viridiplantae</taxon>
        <taxon>Streptophyta</taxon>
        <taxon>Embryophyta</taxon>
        <taxon>Tracheophyta</taxon>
        <taxon>Spermatophyta</taxon>
        <taxon>Magnoliopsida</taxon>
        <taxon>Liliopsida</taxon>
        <taxon>Arecaceae</taxon>
        <taxon>Arecoideae</taxon>
        <taxon>Cocoseae</taxon>
        <taxon>Attaleinae</taxon>
        <taxon>Cocos</taxon>
    </lineage>
</organism>
<comment type="caution">
    <text evidence="1">The sequence shown here is derived from an EMBL/GenBank/DDBJ whole genome shotgun (WGS) entry which is preliminary data.</text>
</comment>
<keyword evidence="2" id="KW-1185">Reference proteome</keyword>
<protein>
    <submittedName>
        <fullName evidence="1">Uncharacterized protein</fullName>
    </submittedName>
</protein>
<proteinExistence type="predicted"/>
<dbReference type="AlphaFoldDB" id="A0A8K0N8L4"/>
<name>A0A8K0N8L4_COCNU</name>
<dbReference type="EMBL" id="CM017881">
    <property type="protein sequence ID" value="KAG1362546.1"/>
    <property type="molecule type" value="Genomic_DNA"/>
</dbReference>
<dbReference type="Proteomes" id="UP000797356">
    <property type="component" value="Chromosome 10"/>
</dbReference>